<evidence type="ECO:0000313" key="9">
    <source>
        <dbReference type="Proteomes" id="UP000464178"/>
    </source>
</evidence>
<dbReference type="InterPro" id="IPR036896">
    <property type="entry name" value="Avidin-like_sf"/>
</dbReference>
<sequence length="145" mass="15639">MSISGTWYNELGSQLVINYPGGTQFSGSYTTAVGHAEGQYTVIGQIDPNPAAGCGQALGWVVQWINSSGNSNSTTTWSGQYIVSGSAEIIVALWVLTSETPPSEFWAATTVGEDVFFRQQPSSEDVAKKLQTKRPSHPVQRTRPQ</sequence>
<dbReference type="RefSeq" id="WP_162670124.1">
    <property type="nucleotide sequence ID" value="NZ_LR593886.1"/>
</dbReference>
<dbReference type="PANTHER" id="PTHR34399">
    <property type="entry name" value="AVIDIN-RELATED"/>
    <property type="match status" value="1"/>
</dbReference>
<dbReference type="InterPro" id="IPR005468">
    <property type="entry name" value="Avidin/str"/>
</dbReference>
<accession>A0A6P2D4C6</accession>
<evidence type="ECO:0000256" key="6">
    <source>
        <dbReference type="PIRSR" id="PIRSR605468-50"/>
    </source>
</evidence>
<dbReference type="PANTHER" id="PTHR34399:SF6">
    <property type="entry name" value="AVIDIN-LIKE"/>
    <property type="match status" value="1"/>
</dbReference>
<dbReference type="InterPro" id="IPR051764">
    <property type="entry name" value="Avidin/Streptavidin-rel"/>
</dbReference>
<name>A0A6P2D4C6_9BACT</name>
<gene>
    <name evidence="8" type="ORF">SOIL9_19670</name>
</gene>
<keyword evidence="3" id="KW-0964">Secreted</keyword>
<organism evidence="8 9">
    <name type="scientific">Gemmata massiliana</name>
    <dbReference type="NCBI Taxonomy" id="1210884"/>
    <lineage>
        <taxon>Bacteria</taxon>
        <taxon>Pseudomonadati</taxon>
        <taxon>Planctomycetota</taxon>
        <taxon>Planctomycetia</taxon>
        <taxon>Gemmatales</taxon>
        <taxon>Gemmataceae</taxon>
        <taxon>Gemmata</taxon>
    </lineage>
</organism>
<dbReference type="AlphaFoldDB" id="A0A6P2D4C6"/>
<evidence type="ECO:0000256" key="7">
    <source>
        <dbReference type="SAM" id="MobiDB-lite"/>
    </source>
</evidence>
<dbReference type="PRINTS" id="PR00709">
    <property type="entry name" value="AVIDIN"/>
</dbReference>
<keyword evidence="4" id="KW-0732">Signal</keyword>
<evidence type="ECO:0008006" key="10">
    <source>
        <dbReference type="Google" id="ProtNLM"/>
    </source>
</evidence>
<comment type="subcellular location">
    <subcellularLocation>
        <location evidence="1">Secreted</location>
    </subcellularLocation>
</comment>
<evidence type="ECO:0000256" key="4">
    <source>
        <dbReference type="ARBA" id="ARBA00022729"/>
    </source>
</evidence>
<feature type="region of interest" description="Disordered" evidence="7">
    <location>
        <begin position="122"/>
        <end position="145"/>
    </location>
</feature>
<reference evidence="8 9" key="1">
    <citation type="submission" date="2019-05" db="EMBL/GenBank/DDBJ databases">
        <authorList>
            <consortium name="Science for Life Laboratories"/>
        </authorList>
    </citation>
    <scope>NUCLEOTIDE SEQUENCE [LARGE SCALE GENOMIC DNA]</scope>
    <source>
        <strain evidence="8">Soil9</strain>
    </source>
</reference>
<feature type="binding site" evidence="6">
    <location>
        <position position="106"/>
    </location>
    <ligand>
        <name>biotin</name>
        <dbReference type="ChEBI" id="CHEBI:57586"/>
    </ligand>
</feature>
<feature type="binding site" evidence="6">
    <location>
        <position position="94"/>
    </location>
    <ligand>
        <name>biotin</name>
        <dbReference type="ChEBI" id="CHEBI:57586"/>
    </ligand>
</feature>
<feature type="binding site" evidence="6">
    <location>
        <position position="77"/>
    </location>
    <ligand>
        <name>biotin</name>
        <dbReference type="ChEBI" id="CHEBI:57586"/>
    </ligand>
</feature>
<keyword evidence="5 6" id="KW-0092">Biotin</keyword>
<dbReference type="KEGG" id="gms:SOIL9_19670"/>
<feature type="binding site" evidence="6">
    <location>
        <position position="29"/>
    </location>
    <ligand>
        <name>biotin</name>
        <dbReference type="ChEBI" id="CHEBI:57586"/>
    </ligand>
</feature>
<comment type="similarity">
    <text evidence="2">Belongs to the avidin/streptavidin family.</text>
</comment>
<dbReference type="InterPro" id="IPR005469">
    <property type="entry name" value="Avidin"/>
</dbReference>
<protein>
    <recommendedName>
        <fullName evidence="10">Avidin family protein</fullName>
    </recommendedName>
</protein>
<evidence type="ECO:0000256" key="5">
    <source>
        <dbReference type="ARBA" id="ARBA00023267"/>
    </source>
</evidence>
<dbReference type="GO" id="GO:0009374">
    <property type="term" value="F:biotin binding"/>
    <property type="evidence" value="ECO:0007669"/>
    <property type="project" value="InterPro"/>
</dbReference>
<dbReference type="EMBL" id="LR593886">
    <property type="protein sequence ID" value="VTR95747.1"/>
    <property type="molecule type" value="Genomic_DNA"/>
</dbReference>
<proteinExistence type="inferred from homology"/>
<dbReference type="Pfam" id="PF01382">
    <property type="entry name" value="Avidin"/>
    <property type="match status" value="1"/>
</dbReference>
<keyword evidence="9" id="KW-1185">Reference proteome</keyword>
<evidence type="ECO:0000256" key="2">
    <source>
        <dbReference type="ARBA" id="ARBA00006297"/>
    </source>
</evidence>
<dbReference type="Gene3D" id="2.40.128.30">
    <property type="entry name" value="Avidin-like"/>
    <property type="match status" value="1"/>
</dbReference>
<evidence type="ECO:0000256" key="1">
    <source>
        <dbReference type="ARBA" id="ARBA00004613"/>
    </source>
</evidence>
<dbReference type="Proteomes" id="UP000464178">
    <property type="component" value="Chromosome"/>
</dbReference>
<evidence type="ECO:0000256" key="3">
    <source>
        <dbReference type="ARBA" id="ARBA00022525"/>
    </source>
</evidence>
<evidence type="ECO:0000313" key="8">
    <source>
        <dbReference type="EMBL" id="VTR95747.1"/>
    </source>
</evidence>
<dbReference type="PROSITE" id="PS51326">
    <property type="entry name" value="AVIDIN_2"/>
    <property type="match status" value="1"/>
</dbReference>
<feature type="binding site" evidence="6">
    <location>
        <position position="40"/>
    </location>
    <ligand>
        <name>biotin</name>
        <dbReference type="ChEBI" id="CHEBI:57586"/>
    </ligand>
</feature>
<dbReference type="SUPFAM" id="SSF50876">
    <property type="entry name" value="Avidin/streptavidin"/>
    <property type="match status" value="1"/>
</dbReference>
<dbReference type="GO" id="GO:0005576">
    <property type="term" value="C:extracellular region"/>
    <property type="evidence" value="ECO:0007669"/>
    <property type="project" value="UniProtKB-SubCell"/>
</dbReference>